<proteinExistence type="predicted"/>
<dbReference type="EMBL" id="VTWH01000001">
    <property type="protein sequence ID" value="KAA0971996.1"/>
    <property type="molecule type" value="Genomic_DNA"/>
</dbReference>
<dbReference type="Pfam" id="PF00248">
    <property type="entry name" value="Aldo_ket_red"/>
    <property type="match status" value="1"/>
</dbReference>
<reference evidence="3 4" key="1">
    <citation type="submission" date="2019-08" db="EMBL/GenBank/DDBJ databases">
        <title>Aureimonas fodiniaquatilis sp. nov., isolated from a coal mine wastewater.</title>
        <authorList>
            <person name="Kim W."/>
        </authorList>
    </citation>
    <scope>NUCLEOTIDE SEQUENCE [LARGE SCALE GENOMIC DNA]</scope>
    <source>
        <strain evidence="3 4">CAU 1482</strain>
    </source>
</reference>
<dbReference type="OrthoDB" id="9774523at2"/>
<dbReference type="RefSeq" id="WP_149297286.1">
    <property type="nucleotide sequence ID" value="NZ_VTWH01000001.1"/>
</dbReference>
<sequence length="326" mass="36393">MQYARLGRSGLEVSRICLGCMTFGVPERGGPTWTLDESASRPLIKKAIELGINFFDTANIYSDGTSEEFLGRALKDYAVRDEVVIATKLNTPMRSGPNAKGLSRKAIIQEVEHSLNRLQTDYIDLYQIHRWDPETPIDETLEALTDLVRQGKVRYIGASSMHAWKFAKALYRSDQKGYARFISMQDHYNLLNREEEREMVPLCEEEGVGQIPWSPLARGLLARPDGQDTNRKKADWLSSKLYGDTERADAEVIRAVATIAERHETSRASIALAWLLSRPAVVAPIVGISREQQFDDAIGALAVSLSPEDIAEMESPYVPHPVAGFA</sequence>
<dbReference type="PANTHER" id="PTHR43364:SF4">
    <property type="entry name" value="NAD(P)-LINKED OXIDOREDUCTASE SUPERFAMILY PROTEIN"/>
    <property type="match status" value="1"/>
</dbReference>
<evidence type="ECO:0000313" key="3">
    <source>
        <dbReference type="EMBL" id="KAA0971996.1"/>
    </source>
</evidence>
<dbReference type="FunFam" id="3.20.20.100:FF:000004">
    <property type="entry name" value="Oxidoreductase, aldo/keto reductase"/>
    <property type="match status" value="1"/>
</dbReference>
<dbReference type="InterPro" id="IPR020471">
    <property type="entry name" value="AKR"/>
</dbReference>
<dbReference type="PRINTS" id="PR00069">
    <property type="entry name" value="ALDKETRDTASE"/>
</dbReference>
<dbReference type="Gene3D" id="3.20.20.100">
    <property type="entry name" value="NADP-dependent oxidoreductase domain"/>
    <property type="match status" value="1"/>
</dbReference>
<organism evidence="3 4">
    <name type="scientific">Aureimonas fodinaquatilis</name>
    <dbReference type="NCBI Taxonomy" id="2565783"/>
    <lineage>
        <taxon>Bacteria</taxon>
        <taxon>Pseudomonadati</taxon>
        <taxon>Pseudomonadota</taxon>
        <taxon>Alphaproteobacteria</taxon>
        <taxon>Hyphomicrobiales</taxon>
        <taxon>Aurantimonadaceae</taxon>
        <taxon>Aureimonas</taxon>
    </lineage>
</organism>
<dbReference type="InterPro" id="IPR023210">
    <property type="entry name" value="NADP_OxRdtase_dom"/>
</dbReference>
<evidence type="ECO:0000259" key="2">
    <source>
        <dbReference type="Pfam" id="PF00248"/>
    </source>
</evidence>
<accession>A0A5B0DZX2</accession>
<dbReference type="GO" id="GO:0005829">
    <property type="term" value="C:cytosol"/>
    <property type="evidence" value="ECO:0007669"/>
    <property type="project" value="UniProtKB-ARBA"/>
</dbReference>
<comment type="caution">
    <text evidence="3">The sequence shown here is derived from an EMBL/GenBank/DDBJ whole genome shotgun (WGS) entry which is preliminary data.</text>
</comment>
<protein>
    <submittedName>
        <fullName evidence="3">Aldo/keto reductase</fullName>
    </submittedName>
</protein>
<dbReference type="GO" id="GO:0016491">
    <property type="term" value="F:oxidoreductase activity"/>
    <property type="evidence" value="ECO:0007669"/>
    <property type="project" value="UniProtKB-KW"/>
</dbReference>
<dbReference type="SUPFAM" id="SSF51430">
    <property type="entry name" value="NAD(P)-linked oxidoreductase"/>
    <property type="match status" value="1"/>
</dbReference>
<evidence type="ECO:0000256" key="1">
    <source>
        <dbReference type="ARBA" id="ARBA00023002"/>
    </source>
</evidence>
<feature type="domain" description="NADP-dependent oxidoreductase" evidence="2">
    <location>
        <begin position="15"/>
        <end position="315"/>
    </location>
</feature>
<gene>
    <name evidence="3" type="ORF">FPY71_02415</name>
</gene>
<keyword evidence="1" id="KW-0560">Oxidoreductase</keyword>
<dbReference type="CDD" id="cd19079">
    <property type="entry name" value="AKR_EcYajO-like"/>
    <property type="match status" value="1"/>
</dbReference>
<keyword evidence="4" id="KW-1185">Reference proteome</keyword>
<dbReference type="AlphaFoldDB" id="A0A5B0DZX2"/>
<dbReference type="PANTHER" id="PTHR43364">
    <property type="entry name" value="NADH-SPECIFIC METHYLGLYOXAL REDUCTASE-RELATED"/>
    <property type="match status" value="1"/>
</dbReference>
<dbReference type="InterPro" id="IPR036812">
    <property type="entry name" value="NAD(P)_OxRdtase_dom_sf"/>
</dbReference>
<name>A0A5B0DZX2_9HYPH</name>
<dbReference type="Proteomes" id="UP000324738">
    <property type="component" value="Unassembled WGS sequence"/>
</dbReference>
<dbReference type="InterPro" id="IPR050523">
    <property type="entry name" value="AKR_Detox_Biosynth"/>
</dbReference>
<evidence type="ECO:0000313" key="4">
    <source>
        <dbReference type="Proteomes" id="UP000324738"/>
    </source>
</evidence>